<proteinExistence type="predicted"/>
<dbReference type="EMBL" id="BRYB01003023">
    <property type="protein sequence ID" value="GMI29243.1"/>
    <property type="molecule type" value="Genomic_DNA"/>
</dbReference>
<organism evidence="9 10">
    <name type="scientific">Tetraparma gracilis</name>
    <dbReference type="NCBI Taxonomy" id="2962635"/>
    <lineage>
        <taxon>Eukaryota</taxon>
        <taxon>Sar</taxon>
        <taxon>Stramenopiles</taxon>
        <taxon>Ochrophyta</taxon>
        <taxon>Bolidophyceae</taxon>
        <taxon>Parmales</taxon>
        <taxon>Triparmaceae</taxon>
        <taxon>Tetraparma</taxon>
    </lineage>
</organism>
<gene>
    <name evidence="9" type="ORF">TeGR_g10849</name>
</gene>
<accession>A0ABQ6MNR4</accession>
<dbReference type="EC" id="3.1.2.22" evidence="1"/>
<feature type="chain" id="PRO_5046614419" description="Palmitoyl-protein thioesterase 1" evidence="8">
    <location>
        <begin position="16"/>
        <end position="331"/>
    </location>
</feature>
<dbReference type="PANTHER" id="PTHR11247">
    <property type="entry name" value="PALMITOYL-PROTEIN THIOESTERASE/DOLICHYLDIPHOSPHATASE 1"/>
    <property type="match status" value="1"/>
</dbReference>
<feature type="signal peptide" evidence="8">
    <location>
        <begin position="1"/>
        <end position="15"/>
    </location>
</feature>
<sequence length="331" mass="35347">MKFTPALCLLATASAFELTLDSFDVDLGECLPGVVTCYSGSPSAPPASLAAADAADYIPTVFMHGLGDSGSNRGMKNIAKSVSSRYPGAYSVAVDVANGMSSYTHTLESQVEDFAAAVLADGNLSRGFNAVGLSQGGLIVRAYVQKHGDDASYPAVHNLVSLCGPQGGVGDCPGGTPKSLCSVGKSFMYGAGLSFSGYWKDTSGDADKAKATYLEKSPYLADLNNDKDEKNDVYVKNLQAVNKYVLVEALNDTVVMPHASEQHGFYAWGSTEETELFEETEGYAGDWLGLKTMDANGMIDYHSYEGDHLRWSNEFWDETVLPYLGDTFDAL</sequence>
<reference evidence="9 10" key="1">
    <citation type="journal article" date="2023" name="Commun. Biol.">
        <title>Genome analysis of Parmales, the sister group of diatoms, reveals the evolutionary specialization of diatoms from phago-mixotrophs to photoautotrophs.</title>
        <authorList>
            <person name="Ban H."/>
            <person name="Sato S."/>
            <person name="Yoshikawa S."/>
            <person name="Yamada K."/>
            <person name="Nakamura Y."/>
            <person name="Ichinomiya M."/>
            <person name="Sato N."/>
            <person name="Blanc-Mathieu R."/>
            <person name="Endo H."/>
            <person name="Kuwata A."/>
            <person name="Ogata H."/>
        </authorList>
    </citation>
    <scope>NUCLEOTIDE SEQUENCE [LARGE SCALE GENOMIC DNA]</scope>
</reference>
<keyword evidence="3 8" id="KW-0732">Signal</keyword>
<evidence type="ECO:0000313" key="10">
    <source>
        <dbReference type="Proteomes" id="UP001165060"/>
    </source>
</evidence>
<dbReference type="SUPFAM" id="SSF53474">
    <property type="entry name" value="alpha/beta-Hydrolases"/>
    <property type="match status" value="1"/>
</dbReference>
<dbReference type="PANTHER" id="PTHR11247:SF8">
    <property type="entry name" value="PALMITOYL-PROTEIN THIOESTERASE 1"/>
    <property type="match status" value="1"/>
</dbReference>
<keyword evidence="10" id="KW-1185">Reference proteome</keyword>
<dbReference type="Proteomes" id="UP001165060">
    <property type="component" value="Unassembled WGS sequence"/>
</dbReference>
<dbReference type="PRINTS" id="PR00414">
    <property type="entry name" value="PPTHIESTRASE"/>
</dbReference>
<keyword evidence="6" id="KW-0325">Glycoprotein</keyword>
<evidence type="ECO:0000256" key="4">
    <source>
        <dbReference type="ARBA" id="ARBA00022801"/>
    </source>
</evidence>
<evidence type="ECO:0000313" key="9">
    <source>
        <dbReference type="EMBL" id="GMI29243.1"/>
    </source>
</evidence>
<evidence type="ECO:0000256" key="7">
    <source>
        <dbReference type="ARBA" id="ARBA00031934"/>
    </source>
</evidence>
<evidence type="ECO:0000256" key="2">
    <source>
        <dbReference type="ARBA" id="ARBA00014212"/>
    </source>
</evidence>
<dbReference type="Pfam" id="PF02089">
    <property type="entry name" value="Palm_thioest"/>
    <property type="match status" value="1"/>
</dbReference>
<comment type="caution">
    <text evidence="9">The sequence shown here is derived from an EMBL/GenBank/DDBJ whole genome shotgun (WGS) entry which is preliminary data.</text>
</comment>
<evidence type="ECO:0000256" key="5">
    <source>
        <dbReference type="ARBA" id="ARBA00023157"/>
    </source>
</evidence>
<dbReference type="InterPro" id="IPR002472">
    <property type="entry name" value="Palm_thioest"/>
</dbReference>
<evidence type="ECO:0000256" key="8">
    <source>
        <dbReference type="SAM" id="SignalP"/>
    </source>
</evidence>
<keyword evidence="5" id="KW-1015">Disulfide bond</keyword>
<dbReference type="InterPro" id="IPR029058">
    <property type="entry name" value="AB_hydrolase_fold"/>
</dbReference>
<evidence type="ECO:0000256" key="6">
    <source>
        <dbReference type="ARBA" id="ARBA00023180"/>
    </source>
</evidence>
<dbReference type="Gene3D" id="3.40.50.1820">
    <property type="entry name" value="alpha/beta hydrolase"/>
    <property type="match status" value="1"/>
</dbReference>
<name>A0ABQ6MNR4_9STRA</name>
<protein>
    <recommendedName>
        <fullName evidence="2">Palmitoyl-protein thioesterase 1</fullName>
        <ecNumber evidence="1">3.1.2.22</ecNumber>
    </recommendedName>
    <alternativeName>
        <fullName evidence="7">Palmitoyl-protein hydrolase 1</fullName>
    </alternativeName>
</protein>
<evidence type="ECO:0000256" key="3">
    <source>
        <dbReference type="ARBA" id="ARBA00022729"/>
    </source>
</evidence>
<keyword evidence="4" id="KW-0378">Hydrolase</keyword>
<evidence type="ECO:0000256" key="1">
    <source>
        <dbReference type="ARBA" id="ARBA00012423"/>
    </source>
</evidence>